<evidence type="ECO:0000313" key="2">
    <source>
        <dbReference type="EMBL" id="KAF2681922.1"/>
    </source>
</evidence>
<dbReference type="OrthoDB" id="5347061at2759"/>
<protein>
    <submittedName>
        <fullName evidence="2">HET-domain-containing protein</fullName>
    </submittedName>
</protein>
<organism evidence="2 3">
    <name type="scientific">Lentithecium fluviatile CBS 122367</name>
    <dbReference type="NCBI Taxonomy" id="1168545"/>
    <lineage>
        <taxon>Eukaryota</taxon>
        <taxon>Fungi</taxon>
        <taxon>Dikarya</taxon>
        <taxon>Ascomycota</taxon>
        <taxon>Pezizomycotina</taxon>
        <taxon>Dothideomycetes</taxon>
        <taxon>Pleosporomycetidae</taxon>
        <taxon>Pleosporales</taxon>
        <taxon>Massarineae</taxon>
        <taxon>Lentitheciaceae</taxon>
        <taxon>Lentithecium</taxon>
    </lineage>
</organism>
<keyword evidence="3" id="KW-1185">Reference proteome</keyword>
<reference evidence="2" key="1">
    <citation type="journal article" date="2020" name="Stud. Mycol.">
        <title>101 Dothideomycetes genomes: a test case for predicting lifestyles and emergence of pathogens.</title>
        <authorList>
            <person name="Haridas S."/>
            <person name="Albert R."/>
            <person name="Binder M."/>
            <person name="Bloem J."/>
            <person name="Labutti K."/>
            <person name="Salamov A."/>
            <person name="Andreopoulos B."/>
            <person name="Baker S."/>
            <person name="Barry K."/>
            <person name="Bills G."/>
            <person name="Bluhm B."/>
            <person name="Cannon C."/>
            <person name="Castanera R."/>
            <person name="Culley D."/>
            <person name="Daum C."/>
            <person name="Ezra D."/>
            <person name="Gonzalez J."/>
            <person name="Henrissat B."/>
            <person name="Kuo A."/>
            <person name="Liang C."/>
            <person name="Lipzen A."/>
            <person name="Lutzoni F."/>
            <person name="Magnuson J."/>
            <person name="Mondo S."/>
            <person name="Nolan M."/>
            <person name="Ohm R."/>
            <person name="Pangilinan J."/>
            <person name="Park H.-J."/>
            <person name="Ramirez L."/>
            <person name="Alfaro M."/>
            <person name="Sun H."/>
            <person name="Tritt A."/>
            <person name="Yoshinaga Y."/>
            <person name="Zwiers L.-H."/>
            <person name="Turgeon B."/>
            <person name="Goodwin S."/>
            <person name="Spatafora J."/>
            <person name="Crous P."/>
            <person name="Grigoriev I."/>
        </authorList>
    </citation>
    <scope>NUCLEOTIDE SEQUENCE</scope>
    <source>
        <strain evidence="2">CBS 122367</strain>
    </source>
</reference>
<dbReference type="PROSITE" id="PS51257">
    <property type="entry name" value="PROKAR_LIPOPROTEIN"/>
    <property type="match status" value="1"/>
</dbReference>
<dbReference type="EMBL" id="MU005589">
    <property type="protein sequence ID" value="KAF2681922.1"/>
    <property type="molecule type" value="Genomic_DNA"/>
</dbReference>
<gene>
    <name evidence="2" type="ORF">K458DRAFT_406129</name>
</gene>
<sequence length="272" mass="30120">MQILRCEAAANASVPGVVACTFFSGLLSRSLPSTIQLCSYCSAIVAETHGPDTYTISVPDIRDSAKNCSICKMLLQAFQRFRQDGDGNINVERRPSALSLGARGPSVLRFCADPEYAVRADSKIPIGLPVLFEPNNPARFGLLRAWLRQCNRSHGCKKHQIKSESALPTRVLCVGNCKDLGHDSDFVRLVRASETRKQEYIALSHCWGGLSVEEKTAFCTTQDNINRRLEGFRLSELPKTFQGAVKVTQELSVLYLWVNSLCIIQYGDDSKD</sequence>
<dbReference type="InterPro" id="IPR010730">
    <property type="entry name" value="HET"/>
</dbReference>
<dbReference type="Proteomes" id="UP000799291">
    <property type="component" value="Unassembled WGS sequence"/>
</dbReference>
<evidence type="ECO:0000259" key="1">
    <source>
        <dbReference type="Pfam" id="PF06985"/>
    </source>
</evidence>
<dbReference type="Pfam" id="PF06985">
    <property type="entry name" value="HET"/>
    <property type="match status" value="1"/>
</dbReference>
<dbReference type="AlphaFoldDB" id="A0A6G1IUK7"/>
<accession>A0A6G1IUK7</accession>
<feature type="domain" description="Heterokaryon incompatibility" evidence="1">
    <location>
        <begin position="200"/>
        <end position="270"/>
    </location>
</feature>
<evidence type="ECO:0000313" key="3">
    <source>
        <dbReference type="Proteomes" id="UP000799291"/>
    </source>
</evidence>
<dbReference type="PANTHER" id="PTHR33112:SF16">
    <property type="entry name" value="HETEROKARYON INCOMPATIBILITY DOMAIN-CONTAINING PROTEIN"/>
    <property type="match status" value="1"/>
</dbReference>
<dbReference type="PANTHER" id="PTHR33112">
    <property type="entry name" value="DOMAIN PROTEIN, PUTATIVE-RELATED"/>
    <property type="match status" value="1"/>
</dbReference>
<name>A0A6G1IUK7_9PLEO</name>
<proteinExistence type="predicted"/>